<reference evidence="7" key="1">
    <citation type="submission" date="2021-02" db="EMBL/GenBank/DDBJ databases">
        <authorList>
            <person name="Nowell W R."/>
        </authorList>
    </citation>
    <scope>NUCLEOTIDE SEQUENCE</scope>
</reference>
<evidence type="ECO:0000313" key="6">
    <source>
        <dbReference type="EMBL" id="CAF1200038.1"/>
    </source>
</evidence>
<dbReference type="AlphaFoldDB" id="A0A815KZE3"/>
<keyword evidence="13" id="KW-1185">Reference proteome</keyword>
<evidence type="ECO:0000313" key="13">
    <source>
        <dbReference type="Proteomes" id="UP000663870"/>
    </source>
</evidence>
<accession>A0A815KZE3</accession>
<gene>
    <name evidence="12" type="ORF">FNK824_LOCUS19035</name>
    <name evidence="10" type="ORF">JBS370_LOCUS301</name>
    <name evidence="9" type="ORF">JXQ802_LOCUS55507</name>
    <name evidence="11" type="ORF">OTI717_LOCUS7037</name>
    <name evidence="8" type="ORF">PYM288_LOCUS38975</name>
    <name evidence="6" type="ORF">RFH988_LOCUS24549</name>
    <name evidence="7" type="ORF">SEV965_LOCUS31379</name>
    <name evidence="5" type="ORF">ZHD862_LOCUS3960</name>
</gene>
<evidence type="ECO:0000313" key="8">
    <source>
        <dbReference type="EMBL" id="CAF1507522.1"/>
    </source>
</evidence>
<proteinExistence type="inferred from homology"/>
<dbReference type="OrthoDB" id="10013825at2759"/>
<dbReference type="GO" id="GO:0009611">
    <property type="term" value="P:response to wounding"/>
    <property type="evidence" value="ECO:0007669"/>
    <property type="project" value="InterPro"/>
</dbReference>
<name>A0A815KZE3_9BILA</name>
<dbReference type="InterPro" id="IPR000864">
    <property type="entry name" value="Prot_inh_pot1"/>
</dbReference>
<evidence type="ECO:0000256" key="4">
    <source>
        <dbReference type="SAM" id="MobiDB-lite"/>
    </source>
</evidence>
<dbReference type="EMBL" id="CAJNOU010003605">
    <property type="protein sequence ID" value="CAF1399744.1"/>
    <property type="molecule type" value="Genomic_DNA"/>
</dbReference>
<dbReference type="EMBL" id="CAJOBD010000007">
    <property type="protein sequence ID" value="CAF3529588.1"/>
    <property type="molecule type" value="Genomic_DNA"/>
</dbReference>
<sequence length="156" mass="17584">MEPIKNALNQAGNLVQQAAHTVAEVLHISEATTDDVDKTKETTNDDDNKNEDKNIDSKQKKFEQEQSATIQQSDKRRASRAYEDKQQESDAKVLATSWPDLKGKTRHEAEEFIKARGYSNIKILKKGTSSTTQHDESRVILFVDDNDIVVEEPKVG</sequence>
<feature type="region of interest" description="Disordered" evidence="4">
    <location>
        <begin position="28"/>
        <end position="95"/>
    </location>
</feature>
<dbReference type="EMBL" id="CAJOAX010000514">
    <property type="protein sequence ID" value="CAF3605702.1"/>
    <property type="molecule type" value="Genomic_DNA"/>
</dbReference>
<dbReference type="Proteomes" id="UP000663889">
    <property type="component" value="Unassembled WGS sequence"/>
</dbReference>
<dbReference type="SUPFAM" id="SSF54654">
    <property type="entry name" value="CI-2 family of serine protease inhibitors"/>
    <property type="match status" value="1"/>
</dbReference>
<dbReference type="Proteomes" id="UP000663874">
    <property type="component" value="Unassembled WGS sequence"/>
</dbReference>
<dbReference type="Proteomes" id="UP000663882">
    <property type="component" value="Unassembled WGS sequence"/>
</dbReference>
<dbReference type="EMBL" id="CAJNOT010000090">
    <property type="protein sequence ID" value="CAF0832625.1"/>
    <property type="molecule type" value="Genomic_DNA"/>
</dbReference>
<comment type="similarity">
    <text evidence="1">Belongs to the protease inhibitor I13 (potato type I serine protease inhibitor) family.</text>
</comment>
<dbReference type="Proteomes" id="UP000663823">
    <property type="component" value="Unassembled WGS sequence"/>
</dbReference>
<keyword evidence="2" id="KW-0646">Protease inhibitor</keyword>
<evidence type="ECO:0000313" key="10">
    <source>
        <dbReference type="EMBL" id="CAF3529588.1"/>
    </source>
</evidence>
<organism evidence="7 14">
    <name type="scientific">Rotaria sordida</name>
    <dbReference type="NCBI Taxonomy" id="392033"/>
    <lineage>
        <taxon>Eukaryota</taxon>
        <taxon>Metazoa</taxon>
        <taxon>Spiralia</taxon>
        <taxon>Gnathifera</taxon>
        <taxon>Rotifera</taxon>
        <taxon>Eurotatoria</taxon>
        <taxon>Bdelloidea</taxon>
        <taxon>Philodinida</taxon>
        <taxon>Philodinidae</taxon>
        <taxon>Rotaria</taxon>
    </lineage>
</organism>
<feature type="compositionally biased region" description="Basic and acidic residues" evidence="4">
    <location>
        <begin position="73"/>
        <end position="91"/>
    </location>
</feature>
<dbReference type="Proteomes" id="UP000663864">
    <property type="component" value="Unassembled WGS sequence"/>
</dbReference>
<evidence type="ECO:0000313" key="7">
    <source>
        <dbReference type="EMBL" id="CAF1399744.1"/>
    </source>
</evidence>
<evidence type="ECO:0000313" key="5">
    <source>
        <dbReference type="EMBL" id="CAF0832625.1"/>
    </source>
</evidence>
<protein>
    <submittedName>
        <fullName evidence="7">Uncharacterized protein</fullName>
    </submittedName>
</protein>
<dbReference type="EMBL" id="CAJNOH010010048">
    <property type="protein sequence ID" value="CAF1507522.1"/>
    <property type="molecule type" value="Genomic_DNA"/>
</dbReference>
<feature type="compositionally biased region" description="Basic and acidic residues" evidence="4">
    <location>
        <begin position="35"/>
        <end position="64"/>
    </location>
</feature>
<evidence type="ECO:0000313" key="14">
    <source>
        <dbReference type="Proteomes" id="UP000663889"/>
    </source>
</evidence>
<dbReference type="EMBL" id="CAJOBE010003283">
    <property type="protein sequence ID" value="CAF3871464.1"/>
    <property type="molecule type" value="Genomic_DNA"/>
</dbReference>
<dbReference type="Gene3D" id="3.30.10.10">
    <property type="entry name" value="Trypsin Inhibitor V, subunit A"/>
    <property type="match status" value="1"/>
</dbReference>
<comment type="caution">
    <text evidence="7">The sequence shown here is derived from an EMBL/GenBank/DDBJ whole genome shotgun (WGS) entry which is preliminary data.</text>
</comment>
<dbReference type="InterPro" id="IPR036354">
    <property type="entry name" value="Prot_inh_pot1_sf"/>
</dbReference>
<keyword evidence="3" id="KW-0722">Serine protease inhibitor</keyword>
<evidence type="ECO:0000256" key="2">
    <source>
        <dbReference type="ARBA" id="ARBA00022690"/>
    </source>
</evidence>
<dbReference type="EMBL" id="CAJNOO010001798">
    <property type="protein sequence ID" value="CAF1200038.1"/>
    <property type="molecule type" value="Genomic_DNA"/>
</dbReference>
<evidence type="ECO:0000313" key="9">
    <source>
        <dbReference type="EMBL" id="CAF1657337.1"/>
    </source>
</evidence>
<dbReference type="Proteomes" id="UP000663836">
    <property type="component" value="Unassembled WGS sequence"/>
</dbReference>
<dbReference type="EMBL" id="CAJNOL010011860">
    <property type="protein sequence ID" value="CAF1657337.1"/>
    <property type="molecule type" value="Genomic_DNA"/>
</dbReference>
<dbReference type="GO" id="GO:0004867">
    <property type="term" value="F:serine-type endopeptidase inhibitor activity"/>
    <property type="evidence" value="ECO:0007669"/>
    <property type="project" value="UniProtKB-KW"/>
</dbReference>
<evidence type="ECO:0000313" key="11">
    <source>
        <dbReference type="EMBL" id="CAF3605702.1"/>
    </source>
</evidence>
<dbReference type="Proteomes" id="UP000663854">
    <property type="component" value="Unassembled WGS sequence"/>
</dbReference>
<evidence type="ECO:0000256" key="3">
    <source>
        <dbReference type="ARBA" id="ARBA00022900"/>
    </source>
</evidence>
<evidence type="ECO:0000256" key="1">
    <source>
        <dbReference type="ARBA" id="ARBA00008210"/>
    </source>
</evidence>
<evidence type="ECO:0000313" key="12">
    <source>
        <dbReference type="EMBL" id="CAF3871464.1"/>
    </source>
</evidence>
<dbReference type="Pfam" id="PF00280">
    <property type="entry name" value="potato_inhibit"/>
    <property type="match status" value="1"/>
</dbReference>
<dbReference type="Proteomes" id="UP000663870">
    <property type="component" value="Unassembled WGS sequence"/>
</dbReference>